<dbReference type="EMBL" id="JANAWD010000150">
    <property type="protein sequence ID" value="KAJ3485525.1"/>
    <property type="molecule type" value="Genomic_DNA"/>
</dbReference>
<gene>
    <name evidence="2" type="ORF">NLI96_g4888</name>
</gene>
<dbReference type="InterPro" id="IPR043198">
    <property type="entry name" value="Cyclin/Ssn8"/>
</dbReference>
<feature type="compositionally biased region" description="Low complexity" evidence="1">
    <location>
        <begin position="468"/>
        <end position="480"/>
    </location>
</feature>
<comment type="caution">
    <text evidence="2">The sequence shown here is derived from an EMBL/GenBank/DDBJ whole genome shotgun (WGS) entry which is preliminary data.</text>
</comment>
<name>A0AAD5V425_9APHY</name>
<organism evidence="2 3">
    <name type="scientific">Meripilus lineatus</name>
    <dbReference type="NCBI Taxonomy" id="2056292"/>
    <lineage>
        <taxon>Eukaryota</taxon>
        <taxon>Fungi</taxon>
        <taxon>Dikarya</taxon>
        <taxon>Basidiomycota</taxon>
        <taxon>Agaricomycotina</taxon>
        <taxon>Agaricomycetes</taxon>
        <taxon>Polyporales</taxon>
        <taxon>Meripilaceae</taxon>
        <taxon>Meripilus</taxon>
    </lineage>
</organism>
<feature type="region of interest" description="Disordered" evidence="1">
    <location>
        <begin position="312"/>
        <end position="350"/>
    </location>
</feature>
<evidence type="ECO:0008006" key="4">
    <source>
        <dbReference type="Google" id="ProtNLM"/>
    </source>
</evidence>
<dbReference type="InterPro" id="IPR036915">
    <property type="entry name" value="Cyclin-like_sf"/>
</dbReference>
<dbReference type="Proteomes" id="UP001212997">
    <property type="component" value="Unassembled WGS sequence"/>
</dbReference>
<accession>A0AAD5V425</accession>
<feature type="compositionally biased region" description="Polar residues" evidence="1">
    <location>
        <begin position="334"/>
        <end position="345"/>
    </location>
</feature>
<dbReference type="SUPFAM" id="SSF47954">
    <property type="entry name" value="Cyclin-like"/>
    <property type="match status" value="2"/>
</dbReference>
<keyword evidence="3" id="KW-1185">Reference proteome</keyword>
<evidence type="ECO:0000256" key="1">
    <source>
        <dbReference type="SAM" id="MobiDB-lite"/>
    </source>
</evidence>
<evidence type="ECO:0000313" key="3">
    <source>
        <dbReference type="Proteomes" id="UP001212997"/>
    </source>
</evidence>
<feature type="region of interest" description="Disordered" evidence="1">
    <location>
        <begin position="450"/>
        <end position="505"/>
    </location>
</feature>
<sequence>MSSSWSMPTNVEQLPNPNSHVMQYSPYVSPSDIENLSYVPHRHSAAQEDKLRQQACGFIEAVGAKLGLYVALIPSMLWAETLHNTSETSPRKTIATAQNLYHRFNLFCIDVTLAALYVSTKMHDTLKKPREILMAAYAIRMPELAAKSKVAGELDVDPGKVEHDRQRLLTYERLIMEMICFNFTSRMPFPYVIKFGRALDAPKKLAKLAWRLAIDRWHPFYTLVSSQLTVASHSHRTLVNIEFPPHLVALSCLYLASHLLTFHIPAPAIWPPDREHDRICEIAVMLNNKGDWEQRYHADVSDLEDLLISASQNPLTSTSPSTPASPHPTRISHPPSQQHAQTHSHPPSPFKADRLLELKVAIRECEHVPRKRLAYSTSGSAAHKEYGKNEGTVRYQFLPDMLVDGVAKEPEPEPEPEVVVEMGAPGSQSLDVMPSGNVIPEQAEFTMEYESARWNENANRRQHEGRSQGRNQNQNQNYGHNGRRERWRERGRDNGWPRRKRAWDS</sequence>
<feature type="compositionally biased region" description="Basic and acidic residues" evidence="1">
    <location>
        <begin position="450"/>
        <end position="467"/>
    </location>
</feature>
<dbReference type="CDD" id="cd20546">
    <property type="entry name" value="CYCLIN_SpCG1C_ScCTK2-like_rpt2"/>
    <property type="match status" value="1"/>
</dbReference>
<protein>
    <recommendedName>
        <fullName evidence="4">Cyclin-like protein</fullName>
    </recommendedName>
</protein>
<reference evidence="2" key="1">
    <citation type="submission" date="2022-07" db="EMBL/GenBank/DDBJ databases">
        <title>Genome Sequence of Physisporinus lineatus.</title>
        <authorList>
            <person name="Buettner E."/>
        </authorList>
    </citation>
    <scope>NUCLEOTIDE SEQUENCE</scope>
    <source>
        <strain evidence="2">VT162</strain>
    </source>
</reference>
<proteinExistence type="predicted"/>
<dbReference type="GO" id="GO:0016538">
    <property type="term" value="F:cyclin-dependent protein serine/threonine kinase regulator activity"/>
    <property type="evidence" value="ECO:0007669"/>
    <property type="project" value="InterPro"/>
</dbReference>
<evidence type="ECO:0000313" key="2">
    <source>
        <dbReference type="EMBL" id="KAJ3485525.1"/>
    </source>
</evidence>
<dbReference type="GO" id="GO:0006357">
    <property type="term" value="P:regulation of transcription by RNA polymerase II"/>
    <property type="evidence" value="ECO:0007669"/>
    <property type="project" value="InterPro"/>
</dbReference>
<feature type="compositionally biased region" description="Low complexity" evidence="1">
    <location>
        <begin position="316"/>
        <end position="329"/>
    </location>
</feature>
<dbReference type="AlphaFoldDB" id="A0AAD5V425"/>
<feature type="compositionally biased region" description="Basic and acidic residues" evidence="1">
    <location>
        <begin position="482"/>
        <end position="505"/>
    </location>
</feature>
<dbReference type="Gene3D" id="1.10.472.10">
    <property type="entry name" value="Cyclin-like"/>
    <property type="match status" value="2"/>
</dbReference>
<dbReference type="PANTHER" id="PTHR10026">
    <property type="entry name" value="CYCLIN"/>
    <property type="match status" value="1"/>
</dbReference>